<protein>
    <recommendedName>
        <fullName evidence="6">C3H1-type domain-containing protein</fullName>
    </recommendedName>
</protein>
<organism evidence="7 8">
    <name type="scientific">Lichtheimia corymbifera JMRC:FSU:9682</name>
    <dbReference type="NCBI Taxonomy" id="1263082"/>
    <lineage>
        <taxon>Eukaryota</taxon>
        <taxon>Fungi</taxon>
        <taxon>Fungi incertae sedis</taxon>
        <taxon>Mucoromycota</taxon>
        <taxon>Mucoromycotina</taxon>
        <taxon>Mucoromycetes</taxon>
        <taxon>Mucorales</taxon>
        <taxon>Lichtheimiaceae</taxon>
        <taxon>Lichtheimia</taxon>
    </lineage>
</organism>
<evidence type="ECO:0000256" key="2">
    <source>
        <dbReference type="ARBA" id="ARBA00022771"/>
    </source>
</evidence>
<dbReference type="InterPro" id="IPR036855">
    <property type="entry name" value="Znf_CCCH_sf"/>
</dbReference>
<evidence type="ECO:0000256" key="4">
    <source>
        <dbReference type="PROSITE-ProRule" id="PRU00723"/>
    </source>
</evidence>
<feature type="zinc finger region" description="C3H1-type" evidence="4">
    <location>
        <begin position="9"/>
        <end position="36"/>
    </location>
</feature>
<dbReference type="AlphaFoldDB" id="A0A068S3Z2"/>
<dbReference type="InterPro" id="IPR000571">
    <property type="entry name" value="Znf_CCCH"/>
</dbReference>
<name>A0A068S3Z2_9FUNG</name>
<keyword evidence="8" id="KW-1185">Reference proteome</keyword>
<dbReference type="Gene3D" id="4.10.1000.10">
    <property type="entry name" value="Zinc finger, CCCH-type"/>
    <property type="match status" value="1"/>
</dbReference>
<dbReference type="EMBL" id="CBTN010000043">
    <property type="protein sequence ID" value="CDH57088.1"/>
    <property type="molecule type" value="Genomic_DNA"/>
</dbReference>
<evidence type="ECO:0000256" key="1">
    <source>
        <dbReference type="ARBA" id="ARBA00022723"/>
    </source>
</evidence>
<keyword evidence="3 4" id="KW-0862">Zinc</keyword>
<feature type="region of interest" description="Disordered" evidence="5">
    <location>
        <begin position="58"/>
        <end position="83"/>
    </location>
</feature>
<gene>
    <name evidence="7" type="ORF">LCOR_08074.1</name>
</gene>
<evidence type="ECO:0000256" key="5">
    <source>
        <dbReference type="SAM" id="MobiDB-lite"/>
    </source>
</evidence>
<dbReference type="SUPFAM" id="SSF90229">
    <property type="entry name" value="CCCH zinc finger"/>
    <property type="match status" value="1"/>
</dbReference>
<proteinExistence type="predicted"/>
<dbReference type="OrthoDB" id="411372at2759"/>
<evidence type="ECO:0000313" key="7">
    <source>
        <dbReference type="EMBL" id="CDH57088.1"/>
    </source>
</evidence>
<dbReference type="VEuPathDB" id="FungiDB:LCOR_08074.1"/>
<dbReference type="Pfam" id="PF21539">
    <property type="entry name" value="Med15_C"/>
    <property type="match status" value="1"/>
</dbReference>
<keyword evidence="1 4" id="KW-0479">Metal-binding</keyword>
<accession>A0A068S3Z2</accession>
<dbReference type="SMART" id="SM00356">
    <property type="entry name" value="ZnF_C3H1"/>
    <property type="match status" value="1"/>
</dbReference>
<sequence>MYSTAHSTKRFPTACRFFAQGNCRAGDECLFAHILPIHGMPSSNAHAVIIGDNALDDTTIPSSPTQQTISQNNNNNNNSDSHSIQRAIRDLELDQLEKKYKPYKDPSSGPEDSFSMISVSLPLQDMRIDPTILHLDLVIPVDYPDSQCAIRIQNHDLSPQIKQRIEEAFEAHEWHQQRHITLVQQLDWLSVQFPDLIA</sequence>
<dbReference type="GO" id="GO:0008270">
    <property type="term" value="F:zinc ion binding"/>
    <property type="evidence" value="ECO:0007669"/>
    <property type="project" value="UniProtKB-KW"/>
</dbReference>
<evidence type="ECO:0000313" key="8">
    <source>
        <dbReference type="Proteomes" id="UP000027586"/>
    </source>
</evidence>
<dbReference type="Pfam" id="PF18345">
    <property type="entry name" value="zf_CCCH_4"/>
    <property type="match status" value="1"/>
</dbReference>
<comment type="caution">
    <text evidence="7">The sequence shown here is derived from an EMBL/GenBank/DDBJ whole genome shotgun (WGS) entry which is preliminary data.</text>
</comment>
<reference evidence="7" key="1">
    <citation type="submission" date="2013-08" db="EMBL/GenBank/DDBJ databases">
        <title>Gene expansion shapes genome architecture in the human pathogen Lichtheimia corymbifera: an evolutionary genomics analysis in the ancient terrestrial Mucorales (Mucoromycotina).</title>
        <authorList>
            <person name="Schwartze V.U."/>
            <person name="Winter S."/>
            <person name="Shelest E."/>
            <person name="Marcet-Houben M."/>
            <person name="Horn F."/>
            <person name="Wehner S."/>
            <person name="Hoffmann K."/>
            <person name="Riege K."/>
            <person name="Sammeth M."/>
            <person name="Nowrousian M."/>
            <person name="Valiante V."/>
            <person name="Linde J."/>
            <person name="Jacobsen I.D."/>
            <person name="Marz M."/>
            <person name="Brakhage A.A."/>
            <person name="Gabaldon T."/>
            <person name="Bocker S."/>
            <person name="Voigt K."/>
        </authorList>
    </citation>
    <scope>NUCLEOTIDE SEQUENCE [LARGE SCALE GENOMIC DNA]</scope>
    <source>
        <strain evidence="7">FSU 9682</strain>
    </source>
</reference>
<dbReference type="Proteomes" id="UP000027586">
    <property type="component" value="Unassembled WGS sequence"/>
</dbReference>
<dbReference type="InterPro" id="IPR048386">
    <property type="entry name" value="Med15_C"/>
</dbReference>
<evidence type="ECO:0000259" key="6">
    <source>
        <dbReference type="PROSITE" id="PS50103"/>
    </source>
</evidence>
<dbReference type="PROSITE" id="PS50103">
    <property type="entry name" value="ZF_C3H1"/>
    <property type="match status" value="1"/>
</dbReference>
<keyword evidence="2 4" id="KW-0863">Zinc-finger</keyword>
<evidence type="ECO:0000256" key="3">
    <source>
        <dbReference type="ARBA" id="ARBA00022833"/>
    </source>
</evidence>
<feature type="compositionally biased region" description="Low complexity" evidence="5">
    <location>
        <begin position="58"/>
        <end position="79"/>
    </location>
</feature>
<feature type="domain" description="C3H1-type" evidence="6">
    <location>
        <begin position="9"/>
        <end position="36"/>
    </location>
</feature>